<feature type="region of interest" description="Disordered" evidence="3">
    <location>
        <begin position="189"/>
        <end position="292"/>
    </location>
</feature>
<dbReference type="Gene3D" id="3.30.465.10">
    <property type="match status" value="1"/>
</dbReference>
<dbReference type="AlphaFoldDB" id="A0A7R9WMJ5"/>
<sequence length="292" mass="32570">MGGKQNRWSALRCGLYSSLGSCIFCHFWHLTTNILFSYLRWRSLRFSIALCSFHSATQLTCGDDGTTYPASVCCCCCCYETIRSTDAAIQEEDFEFSEDSITLQEDGSFLIRGDADLADCDAILSLRLEEEEAYKEFSTLSGFLCYCSGEIPNVGDFVMSRGWCFEIRNADDKKILQVKVERLVGAFGDDVDENEDEDEDGSDAAAGDDAGDNPLRNFLKRNLGEEDGDDPQENDDSGEASDSKVDDELRKTRNTNRDTAREVESMIASQKRKMAILDDTKSDIVKESEDSG</sequence>
<dbReference type="PANTHER" id="PTHR22777:SF17">
    <property type="entry name" value="UPF0053 PROTEIN SLL0260"/>
    <property type="match status" value="1"/>
</dbReference>
<proteinExistence type="predicted"/>
<keyword evidence="4" id="KW-0472">Membrane</keyword>
<dbReference type="SUPFAM" id="SSF56176">
    <property type="entry name" value="FAD-binding/transporter-associated domain-like"/>
    <property type="match status" value="1"/>
</dbReference>
<evidence type="ECO:0000256" key="2">
    <source>
        <dbReference type="ARBA" id="ARBA00023122"/>
    </source>
</evidence>
<feature type="compositionally biased region" description="Basic and acidic residues" evidence="3">
    <location>
        <begin position="275"/>
        <end position="292"/>
    </location>
</feature>
<keyword evidence="1" id="KW-0677">Repeat</keyword>
<dbReference type="InterPro" id="IPR016169">
    <property type="entry name" value="FAD-bd_PCMH_sub2"/>
</dbReference>
<evidence type="ECO:0000256" key="4">
    <source>
        <dbReference type="SAM" id="Phobius"/>
    </source>
</evidence>
<accession>A0A7R9WMJ5</accession>
<keyword evidence="4" id="KW-1133">Transmembrane helix</keyword>
<feature type="compositionally biased region" description="Acidic residues" evidence="3">
    <location>
        <begin position="189"/>
        <end position="202"/>
    </location>
</feature>
<keyword evidence="2" id="KW-0129">CBS domain</keyword>
<evidence type="ECO:0000256" key="1">
    <source>
        <dbReference type="ARBA" id="ARBA00022737"/>
    </source>
</evidence>
<organism evidence="6">
    <name type="scientific">Craspedostauros australis</name>
    <dbReference type="NCBI Taxonomy" id="1486917"/>
    <lineage>
        <taxon>Eukaryota</taxon>
        <taxon>Sar</taxon>
        <taxon>Stramenopiles</taxon>
        <taxon>Ochrophyta</taxon>
        <taxon>Bacillariophyta</taxon>
        <taxon>Bacillariophyceae</taxon>
        <taxon>Bacillariophycidae</taxon>
        <taxon>Naviculales</taxon>
        <taxon>Naviculaceae</taxon>
        <taxon>Craspedostauros</taxon>
    </lineage>
</organism>
<evidence type="ECO:0000256" key="3">
    <source>
        <dbReference type="SAM" id="MobiDB-lite"/>
    </source>
</evidence>
<dbReference type="PANTHER" id="PTHR22777">
    <property type="entry name" value="HEMOLYSIN-RELATED"/>
    <property type="match status" value="1"/>
</dbReference>
<dbReference type="Pfam" id="PF03471">
    <property type="entry name" value="CorC_HlyC"/>
    <property type="match status" value="1"/>
</dbReference>
<gene>
    <name evidence="6" type="ORF">CAUS1442_LOCUS1539</name>
</gene>
<dbReference type="SMART" id="SM01091">
    <property type="entry name" value="CorC_HlyC"/>
    <property type="match status" value="1"/>
</dbReference>
<reference evidence="6" key="1">
    <citation type="submission" date="2021-01" db="EMBL/GenBank/DDBJ databases">
        <authorList>
            <person name="Corre E."/>
            <person name="Pelletier E."/>
            <person name="Niang G."/>
            <person name="Scheremetjew M."/>
            <person name="Finn R."/>
            <person name="Kale V."/>
            <person name="Holt S."/>
            <person name="Cochrane G."/>
            <person name="Meng A."/>
            <person name="Brown T."/>
            <person name="Cohen L."/>
        </authorList>
    </citation>
    <scope>NUCLEOTIDE SEQUENCE</scope>
    <source>
        <strain evidence="6">CCMP3328</strain>
    </source>
</reference>
<feature type="compositionally biased region" description="Basic and acidic residues" evidence="3">
    <location>
        <begin position="241"/>
        <end position="264"/>
    </location>
</feature>
<dbReference type="GO" id="GO:0050660">
    <property type="term" value="F:flavin adenine dinucleotide binding"/>
    <property type="evidence" value="ECO:0007669"/>
    <property type="project" value="InterPro"/>
</dbReference>
<feature type="compositionally biased region" description="Acidic residues" evidence="3">
    <location>
        <begin position="225"/>
        <end position="239"/>
    </location>
</feature>
<feature type="transmembrane region" description="Helical" evidence="4">
    <location>
        <begin position="15"/>
        <end position="36"/>
    </location>
</feature>
<name>A0A7R9WMJ5_9STRA</name>
<protein>
    <recommendedName>
        <fullName evidence="5">Transporter-associated domain-containing protein</fullName>
    </recommendedName>
</protein>
<dbReference type="EMBL" id="HBEF01002485">
    <property type="protein sequence ID" value="CAD8329441.1"/>
    <property type="molecule type" value="Transcribed_RNA"/>
</dbReference>
<feature type="domain" description="Transporter-associated" evidence="5">
    <location>
        <begin position="102"/>
        <end position="184"/>
    </location>
</feature>
<dbReference type="InterPro" id="IPR005170">
    <property type="entry name" value="Transptr-assoc_dom"/>
</dbReference>
<dbReference type="InterPro" id="IPR036318">
    <property type="entry name" value="FAD-bd_PCMH-like_sf"/>
</dbReference>
<evidence type="ECO:0000259" key="5">
    <source>
        <dbReference type="SMART" id="SM01091"/>
    </source>
</evidence>
<evidence type="ECO:0000313" key="6">
    <source>
        <dbReference type="EMBL" id="CAD8329441.1"/>
    </source>
</evidence>
<keyword evidence="4" id="KW-0812">Transmembrane</keyword>